<evidence type="ECO:0000256" key="1">
    <source>
        <dbReference type="SAM" id="MobiDB-lite"/>
    </source>
</evidence>
<sequence length="172" mass="17440">MLSTRTRPGHGVRRATSSPATGSVRKARNAAYRWMAPDADSGSPGGSVGNAPTSRMHPAQTATRAATRGFASARASTSASAPPPTAIVTSETDSSQPDGRKWYSLIRSRTGLSRGVTCSATSPAVPTTIAARPTGASARTAGVAGGLIDHSMTPHCPGRATDGVSEIGRMAP</sequence>
<feature type="compositionally biased region" description="Low complexity" evidence="1">
    <location>
        <begin position="58"/>
        <end position="80"/>
    </location>
</feature>
<dbReference type="Proteomes" id="UP000319213">
    <property type="component" value="Unassembled WGS sequence"/>
</dbReference>
<dbReference type="AlphaFoldDB" id="A0A543IUU5"/>
<evidence type="ECO:0000313" key="2">
    <source>
        <dbReference type="EMBL" id="TQM74337.1"/>
    </source>
</evidence>
<proteinExistence type="predicted"/>
<dbReference type="EMBL" id="VFPQ01000001">
    <property type="protein sequence ID" value="TQM74337.1"/>
    <property type="molecule type" value="Genomic_DNA"/>
</dbReference>
<comment type="caution">
    <text evidence="2">The sequence shown here is derived from an EMBL/GenBank/DDBJ whole genome shotgun (WGS) entry which is preliminary data.</text>
</comment>
<accession>A0A543IUU5</accession>
<feature type="region of interest" description="Disordered" evidence="1">
    <location>
        <begin position="1"/>
        <end position="99"/>
    </location>
</feature>
<name>A0A543IUU5_9ACTN</name>
<evidence type="ECO:0000313" key="3">
    <source>
        <dbReference type="Proteomes" id="UP000319213"/>
    </source>
</evidence>
<gene>
    <name evidence="2" type="ORF">FHX40_1007</name>
</gene>
<organism evidence="2 3">
    <name type="scientific">Thermopolyspora flexuosa</name>
    <dbReference type="NCBI Taxonomy" id="103836"/>
    <lineage>
        <taxon>Bacteria</taxon>
        <taxon>Bacillati</taxon>
        <taxon>Actinomycetota</taxon>
        <taxon>Actinomycetes</taxon>
        <taxon>Streptosporangiales</taxon>
        <taxon>Streptosporangiaceae</taxon>
        <taxon>Thermopolyspora</taxon>
    </lineage>
</organism>
<protein>
    <submittedName>
        <fullName evidence="2">Uncharacterized protein</fullName>
    </submittedName>
</protein>
<reference evidence="2 3" key="1">
    <citation type="submission" date="2019-06" db="EMBL/GenBank/DDBJ databases">
        <title>Sequencing the genomes of 1000 actinobacteria strains.</title>
        <authorList>
            <person name="Klenk H.-P."/>
        </authorList>
    </citation>
    <scope>NUCLEOTIDE SEQUENCE [LARGE SCALE GENOMIC DNA]</scope>
    <source>
        <strain evidence="2 3">DSM 43186</strain>
    </source>
</reference>
<keyword evidence="3" id="KW-1185">Reference proteome</keyword>
<feature type="compositionally biased region" description="Polar residues" evidence="1">
    <location>
        <begin position="87"/>
        <end position="97"/>
    </location>
</feature>
<feature type="region of interest" description="Disordered" evidence="1">
    <location>
        <begin position="149"/>
        <end position="172"/>
    </location>
</feature>